<name>T1E2I4_9DIPT</name>
<sequence length="162" mass="18662">MLGMSHFSSAKVNVTAMKLKNCLLLLIVLLAVTFTIAEEKCDIPNIQISKMSRILHHPNETVYSDDLYESKNKECARLINNIHMQLRRLTQRYKLMHKGYVDDEEQGKVMKAYEGQLKKLIKVFEDLKKITNTQGSVELAKLEQKINELLTDASKLQPKQQT</sequence>
<protein>
    <submittedName>
        <fullName evidence="2">Putative 62 kDa family member</fullName>
    </submittedName>
</protein>
<evidence type="ECO:0000256" key="1">
    <source>
        <dbReference type="SAM" id="SignalP"/>
    </source>
</evidence>
<evidence type="ECO:0000313" key="2">
    <source>
        <dbReference type="EMBL" id="JAA94168.1"/>
    </source>
</evidence>
<keyword evidence="1" id="KW-0732">Signal</keyword>
<dbReference type="EMBL" id="GALA01000684">
    <property type="protein sequence ID" value="JAA94168.1"/>
    <property type="molecule type" value="mRNA"/>
</dbReference>
<feature type="chain" id="PRO_5004587115" evidence="1">
    <location>
        <begin position="38"/>
        <end position="162"/>
    </location>
</feature>
<dbReference type="AlphaFoldDB" id="T1E2I4"/>
<feature type="signal peptide" evidence="1">
    <location>
        <begin position="1"/>
        <end position="37"/>
    </location>
</feature>
<reference evidence="2" key="1">
    <citation type="journal article" date="2013" name="BMC Genomics">
        <title>A deep insight into the sialotranscriptome of the mosquito, Psorophora albipes.</title>
        <authorList>
            <person name="Chagas A.C."/>
            <person name="Calvo E."/>
            <person name="Rios-Velasquez C.M."/>
            <person name="Pessoa F.A."/>
            <person name="Medeiros J.F."/>
            <person name="Ribeiro J.M."/>
        </authorList>
    </citation>
    <scope>NUCLEOTIDE SEQUENCE</scope>
</reference>
<proteinExistence type="evidence at transcript level"/>
<accession>T1E2I4</accession>
<organism evidence="2">
    <name type="scientific">Psorophora albipes</name>
    <dbReference type="NCBI Taxonomy" id="869069"/>
    <lineage>
        <taxon>Eukaryota</taxon>
        <taxon>Metazoa</taxon>
        <taxon>Ecdysozoa</taxon>
        <taxon>Arthropoda</taxon>
        <taxon>Hexapoda</taxon>
        <taxon>Insecta</taxon>
        <taxon>Pterygota</taxon>
        <taxon>Neoptera</taxon>
        <taxon>Endopterygota</taxon>
        <taxon>Diptera</taxon>
        <taxon>Nematocera</taxon>
        <taxon>Culicoidea</taxon>
        <taxon>Culicidae</taxon>
        <taxon>Culicinae</taxon>
        <taxon>Aedini</taxon>
        <taxon>Psorophora</taxon>
    </lineage>
</organism>